<dbReference type="InterPro" id="IPR011333">
    <property type="entry name" value="SKP1/BTB/POZ_sf"/>
</dbReference>
<protein>
    <recommendedName>
        <fullName evidence="1">BTB domain-containing protein</fullName>
    </recommendedName>
</protein>
<feature type="domain" description="BTB" evidence="1">
    <location>
        <begin position="12"/>
        <end position="88"/>
    </location>
</feature>
<dbReference type="AlphaFoldDB" id="A0A317SS97"/>
<dbReference type="InterPro" id="IPR000210">
    <property type="entry name" value="BTB/POZ_dom"/>
</dbReference>
<dbReference type="Gene3D" id="3.30.710.10">
    <property type="entry name" value="Potassium Channel Kv1.1, Chain A"/>
    <property type="match status" value="1"/>
</dbReference>
<keyword evidence="3" id="KW-1185">Reference proteome</keyword>
<dbReference type="CDD" id="cd18186">
    <property type="entry name" value="BTB_POZ_ZBTB_KLHL-like"/>
    <property type="match status" value="1"/>
</dbReference>
<dbReference type="PROSITE" id="PS50097">
    <property type="entry name" value="BTB"/>
    <property type="match status" value="1"/>
</dbReference>
<dbReference type="OrthoDB" id="5275938at2759"/>
<dbReference type="STRING" id="42249.A0A317SS97"/>
<proteinExistence type="predicted"/>
<dbReference type="SUPFAM" id="SSF54695">
    <property type="entry name" value="POZ domain"/>
    <property type="match status" value="1"/>
</dbReference>
<comment type="caution">
    <text evidence="2">The sequence shown here is derived from an EMBL/GenBank/DDBJ whole genome shotgun (WGS) entry which is preliminary data.</text>
</comment>
<organism evidence="2 3">
    <name type="scientific">Tuber magnatum</name>
    <name type="common">white Piedmont truffle</name>
    <dbReference type="NCBI Taxonomy" id="42249"/>
    <lineage>
        <taxon>Eukaryota</taxon>
        <taxon>Fungi</taxon>
        <taxon>Dikarya</taxon>
        <taxon>Ascomycota</taxon>
        <taxon>Pezizomycotina</taxon>
        <taxon>Pezizomycetes</taxon>
        <taxon>Pezizales</taxon>
        <taxon>Tuberaceae</taxon>
        <taxon>Tuber</taxon>
    </lineage>
</organism>
<reference evidence="2 3" key="1">
    <citation type="submission" date="2018-03" db="EMBL/GenBank/DDBJ databases">
        <title>Genomes of Pezizomycetes fungi and the evolution of truffles.</title>
        <authorList>
            <person name="Murat C."/>
            <person name="Payen T."/>
            <person name="Noel B."/>
            <person name="Kuo A."/>
            <person name="Martin F.M."/>
        </authorList>
    </citation>
    <scope>NUCLEOTIDE SEQUENCE [LARGE SCALE GENOMIC DNA]</scope>
    <source>
        <strain evidence="2">091103-1</strain>
    </source>
</reference>
<dbReference type="Proteomes" id="UP000246991">
    <property type="component" value="Unassembled WGS sequence"/>
</dbReference>
<evidence type="ECO:0000259" key="1">
    <source>
        <dbReference type="PROSITE" id="PS50097"/>
    </source>
</evidence>
<evidence type="ECO:0000313" key="3">
    <source>
        <dbReference type="Proteomes" id="UP000246991"/>
    </source>
</evidence>
<dbReference type="EMBL" id="PYWC01000024">
    <property type="protein sequence ID" value="PWW77322.1"/>
    <property type="molecule type" value="Genomic_DNA"/>
</dbReference>
<gene>
    <name evidence="2" type="ORF">C7212DRAFT_185241</name>
</gene>
<evidence type="ECO:0000313" key="2">
    <source>
        <dbReference type="EMBL" id="PWW77322.1"/>
    </source>
</evidence>
<sequence>MDSTTKVIDPYGDVLAILPTTSAKLQISSKVLSTASPVFRSMFSPRFREGAALTSATGLTEIEFPDDSPEALETIFNVLHFRHNCVGEDFDRDVLYEIALVVDKYDLTRALRPWKEGFRDGCRRAVLQDRGEGYDVDEYSEYLGGDGGDVGEGESGWGCDALPEKIVELIHATRVSAIQSLLSVAEHFRSLYLGPGIKCKVHAKNLFVARNPKVFTCDAAILGSLLRHEAALGIFPVPSPPYGGFSVERLAAMMKGLYCFVDVAAGHGGCTISGQVIEMVDEVLAGVDRLDVSDWAGGGGGAPLHAC</sequence>
<name>A0A317SS97_9PEZI</name>
<accession>A0A317SS97</accession>